<evidence type="ECO:0000256" key="1">
    <source>
        <dbReference type="ARBA" id="ARBA00023015"/>
    </source>
</evidence>
<evidence type="ECO:0000313" key="5">
    <source>
        <dbReference type="EMBL" id="BAT59469.1"/>
    </source>
</evidence>
<dbReference type="SMART" id="SM00895">
    <property type="entry name" value="FCD"/>
    <property type="match status" value="1"/>
</dbReference>
<dbReference type="InterPro" id="IPR000524">
    <property type="entry name" value="Tscrpt_reg_HTH_GntR"/>
</dbReference>
<keyword evidence="6" id="KW-1185">Reference proteome</keyword>
<dbReference type="InterPro" id="IPR011711">
    <property type="entry name" value="GntR_C"/>
</dbReference>
<dbReference type="SUPFAM" id="SSF46785">
    <property type="entry name" value="Winged helix' DNA-binding domain"/>
    <property type="match status" value="1"/>
</dbReference>
<feature type="domain" description="HTH gntR-type" evidence="4">
    <location>
        <begin position="30"/>
        <end position="100"/>
    </location>
</feature>
<evidence type="ECO:0000256" key="2">
    <source>
        <dbReference type="ARBA" id="ARBA00023125"/>
    </source>
</evidence>
<dbReference type="Gene3D" id="1.10.10.10">
    <property type="entry name" value="Winged helix-like DNA-binding domain superfamily/Winged helix DNA-binding domain"/>
    <property type="match status" value="1"/>
</dbReference>
<reference evidence="5 6" key="1">
    <citation type="submission" date="2015-08" db="EMBL/GenBank/DDBJ databases">
        <title>Investigation of the bacterial diversity of lava forest soil.</title>
        <authorList>
            <person name="Lee J.S."/>
        </authorList>
    </citation>
    <scope>NUCLEOTIDE SEQUENCE [LARGE SCALE GENOMIC DNA]</scope>
    <source>
        <strain evidence="5 6">GJW-30</strain>
    </source>
</reference>
<dbReference type="PANTHER" id="PTHR43537:SF5">
    <property type="entry name" value="UXU OPERON TRANSCRIPTIONAL REGULATOR"/>
    <property type="match status" value="1"/>
</dbReference>
<gene>
    <name evidence="5" type="primary">mce2R</name>
    <name evidence="5" type="ORF">GJW-30_1_02002</name>
</gene>
<dbReference type="Pfam" id="PF00392">
    <property type="entry name" value="GntR"/>
    <property type="match status" value="1"/>
</dbReference>
<dbReference type="SUPFAM" id="SSF48008">
    <property type="entry name" value="GntR ligand-binding domain-like"/>
    <property type="match status" value="1"/>
</dbReference>
<dbReference type="RefSeq" id="WP_096354879.1">
    <property type="nucleotide sequence ID" value="NZ_AP014946.1"/>
</dbReference>
<name>A0A0S3PU83_9BRAD</name>
<accession>A0A0S3PU83</accession>
<organism evidence="5 6">
    <name type="scientific">Variibacter gotjawalensis</name>
    <dbReference type="NCBI Taxonomy" id="1333996"/>
    <lineage>
        <taxon>Bacteria</taxon>
        <taxon>Pseudomonadati</taxon>
        <taxon>Pseudomonadota</taxon>
        <taxon>Alphaproteobacteria</taxon>
        <taxon>Hyphomicrobiales</taxon>
        <taxon>Nitrobacteraceae</taxon>
        <taxon>Variibacter</taxon>
    </lineage>
</organism>
<dbReference type="PROSITE" id="PS50949">
    <property type="entry name" value="HTH_GNTR"/>
    <property type="match status" value="1"/>
</dbReference>
<dbReference type="SMART" id="SM00345">
    <property type="entry name" value="HTH_GNTR"/>
    <property type="match status" value="1"/>
</dbReference>
<dbReference type="Pfam" id="PF07729">
    <property type="entry name" value="FCD"/>
    <property type="match status" value="1"/>
</dbReference>
<dbReference type="AlphaFoldDB" id="A0A0S3PU83"/>
<evidence type="ECO:0000313" key="6">
    <source>
        <dbReference type="Proteomes" id="UP000236884"/>
    </source>
</evidence>
<keyword evidence="1" id="KW-0805">Transcription regulation</keyword>
<evidence type="ECO:0000256" key="3">
    <source>
        <dbReference type="ARBA" id="ARBA00023163"/>
    </source>
</evidence>
<dbReference type="GO" id="GO:0003677">
    <property type="term" value="F:DNA binding"/>
    <property type="evidence" value="ECO:0007669"/>
    <property type="project" value="UniProtKB-KW"/>
</dbReference>
<dbReference type="InterPro" id="IPR036388">
    <property type="entry name" value="WH-like_DNA-bd_sf"/>
</dbReference>
<dbReference type="InterPro" id="IPR036390">
    <property type="entry name" value="WH_DNA-bd_sf"/>
</dbReference>
<dbReference type="Proteomes" id="UP000236884">
    <property type="component" value="Chromosome"/>
</dbReference>
<keyword evidence="2" id="KW-0238">DNA-binding</keyword>
<dbReference type="OrthoDB" id="9805385at2"/>
<dbReference type="KEGG" id="vgo:GJW-30_1_02002"/>
<protein>
    <submittedName>
        <fullName evidence="5">HTH-type transcriptional regulator Mce2R</fullName>
    </submittedName>
</protein>
<keyword evidence="3" id="KW-0804">Transcription</keyword>
<proteinExistence type="predicted"/>
<dbReference type="PANTHER" id="PTHR43537">
    <property type="entry name" value="TRANSCRIPTIONAL REGULATOR, GNTR FAMILY"/>
    <property type="match status" value="1"/>
</dbReference>
<dbReference type="InterPro" id="IPR008920">
    <property type="entry name" value="TF_FadR/GntR_C"/>
</dbReference>
<dbReference type="EMBL" id="AP014946">
    <property type="protein sequence ID" value="BAT59469.1"/>
    <property type="molecule type" value="Genomic_DNA"/>
</dbReference>
<dbReference type="Gene3D" id="1.20.120.530">
    <property type="entry name" value="GntR ligand-binding domain-like"/>
    <property type="match status" value="1"/>
</dbReference>
<evidence type="ECO:0000259" key="4">
    <source>
        <dbReference type="PROSITE" id="PS50949"/>
    </source>
</evidence>
<sequence length="270" mass="30062">MSTPSRSRVANRKTKEAEVPTWQFHPISGVRAHLEVVQQLAFAILAGAYALGERLPNIEALSRLMGVSKPVIGAALKVLAADGTVIVQRGIKGGLTVGRNDVSDKIAAMTAPLAHMTALEVVEARRPIELQIALLAAERATASDFQILENSIVQLEQNRWSSPQVRIRYDHLFHYALGRAGRNAVLALYQYQILERLFVDMKSYFLSTEDVDFVIKLHRQTLDAIQSGRAARIENAIDEHLSPLEAAVAKRYASRRRSRKAKLTPKHKDR</sequence>
<dbReference type="GO" id="GO:0003700">
    <property type="term" value="F:DNA-binding transcription factor activity"/>
    <property type="evidence" value="ECO:0007669"/>
    <property type="project" value="InterPro"/>
</dbReference>